<evidence type="ECO:0008006" key="3">
    <source>
        <dbReference type="Google" id="ProtNLM"/>
    </source>
</evidence>
<feature type="transmembrane region" description="Helical" evidence="1">
    <location>
        <begin position="313"/>
        <end position="334"/>
    </location>
</feature>
<keyword evidence="1" id="KW-0472">Membrane</keyword>
<proteinExistence type="predicted"/>
<accession>A0A7S3NPT8</accession>
<gene>
    <name evidence="2" type="ORF">ALAG00032_LOCUS14981</name>
</gene>
<name>A0A7S3NPT8_9STRA</name>
<evidence type="ECO:0000256" key="1">
    <source>
        <dbReference type="SAM" id="Phobius"/>
    </source>
</evidence>
<keyword evidence="1" id="KW-1133">Transmembrane helix</keyword>
<dbReference type="Gene3D" id="1.10.2000.10">
    <property type="entry name" value="Frizzled cysteine-rich domain"/>
    <property type="match status" value="1"/>
</dbReference>
<dbReference type="AlphaFoldDB" id="A0A7S3NPT8"/>
<protein>
    <recommendedName>
        <fullName evidence="3">FZ domain-containing protein</fullName>
    </recommendedName>
</protein>
<dbReference type="InterPro" id="IPR036790">
    <property type="entry name" value="Frizzled_dom_sf"/>
</dbReference>
<evidence type="ECO:0000313" key="2">
    <source>
        <dbReference type="EMBL" id="CAE0374178.1"/>
    </source>
</evidence>
<sequence>MDNPSSAVHLLVISVMRTIVLFTLVKFVKSCVLHGTDSGVCDFRLDSNYVDKANGWTKWHTRQYRRWHLPNCRWHVKYPACVPEMEDVDPSLPIQSAERWKPKHRIPPNPEFPNGRFQNFTIRNKDLWIHQATQQIINERLGNETSRKLEKKEANEFGEGKCEGDDEQRCKQWPICKSSPSGCHGYPIQPRMYRNQDCQMAFEAYFCYINFPRCYYDVEANEYKSTRICRSACKNFFKACNYDKSLWRCGNSKKFNSKFPERLEDYGRYTRDFFPGQPFRNSYKKRGYRNIGGRCTPAIYGGAGASANYRLTVLLSLFSSLLFALFHFLLIGGVRDEAK</sequence>
<dbReference type="EMBL" id="HBIJ01022849">
    <property type="protein sequence ID" value="CAE0374178.1"/>
    <property type="molecule type" value="Transcribed_RNA"/>
</dbReference>
<organism evidence="2">
    <name type="scientific">Aureoumbra lagunensis</name>
    <dbReference type="NCBI Taxonomy" id="44058"/>
    <lineage>
        <taxon>Eukaryota</taxon>
        <taxon>Sar</taxon>
        <taxon>Stramenopiles</taxon>
        <taxon>Ochrophyta</taxon>
        <taxon>Pelagophyceae</taxon>
        <taxon>Pelagomonadales</taxon>
        <taxon>Aureoumbra</taxon>
    </lineage>
</organism>
<keyword evidence="1" id="KW-0812">Transmembrane</keyword>
<reference evidence="2" key="1">
    <citation type="submission" date="2021-01" db="EMBL/GenBank/DDBJ databases">
        <authorList>
            <person name="Corre E."/>
            <person name="Pelletier E."/>
            <person name="Niang G."/>
            <person name="Scheremetjew M."/>
            <person name="Finn R."/>
            <person name="Kale V."/>
            <person name="Holt S."/>
            <person name="Cochrane G."/>
            <person name="Meng A."/>
            <person name="Brown T."/>
            <person name="Cohen L."/>
        </authorList>
    </citation>
    <scope>NUCLEOTIDE SEQUENCE</scope>
    <source>
        <strain evidence="2">CCMP1510</strain>
    </source>
</reference>